<evidence type="ECO:0000256" key="5">
    <source>
        <dbReference type="ARBA" id="ARBA00023136"/>
    </source>
</evidence>
<feature type="non-terminal residue" evidence="7">
    <location>
        <position position="191"/>
    </location>
</feature>
<accession>X0WAH3</accession>
<dbReference type="AlphaFoldDB" id="X0WAH3"/>
<proteinExistence type="predicted"/>
<gene>
    <name evidence="7" type="ORF">S01H1_40895</name>
</gene>
<comment type="subcellular location">
    <subcellularLocation>
        <location evidence="1">Membrane</location>
        <topology evidence="1">Multi-pass membrane protein</topology>
    </subcellularLocation>
</comment>
<sequence>MADYEVWLNALSQSAWSTGAGWGLILTYAVYSHKKENPVQTAATLGFGNNLASLLAAVAVIPTVFSYFSTQDFSQQKVLEVMQADNQGLTFIWIPNLFSKIPAGSFFLALFFLALSLAAFSSLISMMELDTRILMDAGFSRKKAIALICMCAFLLGLPSAISMGFFTNQDWVWGLGLMVSGFFFTIAVIKY</sequence>
<dbReference type="PROSITE" id="PS50267">
    <property type="entry name" value="NA_NEUROTRAN_SYMP_3"/>
    <property type="match status" value="1"/>
</dbReference>
<protein>
    <recommendedName>
        <fullName evidence="8">Sodium-dependent transporter</fullName>
    </recommendedName>
</protein>
<dbReference type="InterPro" id="IPR000175">
    <property type="entry name" value="Na/ntran_symport"/>
</dbReference>
<evidence type="ECO:0000313" key="7">
    <source>
        <dbReference type="EMBL" id="GAG09661.1"/>
    </source>
</evidence>
<evidence type="ECO:0000256" key="2">
    <source>
        <dbReference type="ARBA" id="ARBA00022448"/>
    </source>
</evidence>
<feature type="transmembrane region" description="Helical" evidence="6">
    <location>
        <begin position="171"/>
        <end position="189"/>
    </location>
</feature>
<keyword evidence="3 6" id="KW-0812">Transmembrane</keyword>
<feature type="transmembrane region" description="Helical" evidence="6">
    <location>
        <begin position="51"/>
        <end position="69"/>
    </location>
</feature>
<evidence type="ECO:0000256" key="1">
    <source>
        <dbReference type="ARBA" id="ARBA00004141"/>
    </source>
</evidence>
<dbReference type="PANTHER" id="PTHR42948">
    <property type="entry name" value="TRANSPORTER"/>
    <property type="match status" value="1"/>
</dbReference>
<dbReference type="PANTHER" id="PTHR42948:SF1">
    <property type="entry name" value="TRANSPORTER"/>
    <property type="match status" value="1"/>
</dbReference>
<organism evidence="7">
    <name type="scientific">marine sediment metagenome</name>
    <dbReference type="NCBI Taxonomy" id="412755"/>
    <lineage>
        <taxon>unclassified sequences</taxon>
        <taxon>metagenomes</taxon>
        <taxon>ecological metagenomes</taxon>
    </lineage>
</organism>
<evidence type="ECO:0008006" key="8">
    <source>
        <dbReference type="Google" id="ProtNLM"/>
    </source>
</evidence>
<evidence type="ECO:0000256" key="3">
    <source>
        <dbReference type="ARBA" id="ARBA00022692"/>
    </source>
</evidence>
<dbReference type="SUPFAM" id="SSF161070">
    <property type="entry name" value="SNF-like"/>
    <property type="match status" value="1"/>
</dbReference>
<dbReference type="NCBIfam" id="NF037979">
    <property type="entry name" value="Na_transp"/>
    <property type="match status" value="1"/>
</dbReference>
<evidence type="ECO:0000256" key="4">
    <source>
        <dbReference type="ARBA" id="ARBA00022989"/>
    </source>
</evidence>
<dbReference type="InterPro" id="IPR037272">
    <property type="entry name" value="SNS_sf"/>
</dbReference>
<reference evidence="7" key="1">
    <citation type="journal article" date="2014" name="Front. Microbiol.">
        <title>High frequency of phylogenetically diverse reductive dehalogenase-homologous genes in deep subseafloor sedimentary metagenomes.</title>
        <authorList>
            <person name="Kawai M."/>
            <person name="Futagami T."/>
            <person name="Toyoda A."/>
            <person name="Takaki Y."/>
            <person name="Nishi S."/>
            <person name="Hori S."/>
            <person name="Arai W."/>
            <person name="Tsubouchi T."/>
            <person name="Morono Y."/>
            <person name="Uchiyama I."/>
            <person name="Ito T."/>
            <person name="Fujiyama A."/>
            <person name="Inagaki F."/>
            <person name="Takami H."/>
        </authorList>
    </citation>
    <scope>NUCLEOTIDE SEQUENCE</scope>
    <source>
        <strain evidence="7">Expedition CK06-06</strain>
    </source>
</reference>
<feature type="transmembrane region" description="Helical" evidence="6">
    <location>
        <begin position="144"/>
        <end position="165"/>
    </location>
</feature>
<name>X0WAH3_9ZZZZ</name>
<dbReference type="GO" id="GO:0016020">
    <property type="term" value="C:membrane"/>
    <property type="evidence" value="ECO:0007669"/>
    <property type="project" value="UniProtKB-SubCell"/>
</dbReference>
<feature type="transmembrane region" description="Helical" evidence="6">
    <location>
        <begin position="6"/>
        <end position="31"/>
    </location>
</feature>
<evidence type="ECO:0000256" key="6">
    <source>
        <dbReference type="SAM" id="Phobius"/>
    </source>
</evidence>
<dbReference type="Pfam" id="PF00209">
    <property type="entry name" value="SNF"/>
    <property type="match status" value="1"/>
</dbReference>
<keyword evidence="2" id="KW-0813">Transport</keyword>
<keyword evidence="4 6" id="KW-1133">Transmembrane helix</keyword>
<keyword evidence="5 6" id="KW-0472">Membrane</keyword>
<dbReference type="EMBL" id="BARS01025913">
    <property type="protein sequence ID" value="GAG09661.1"/>
    <property type="molecule type" value="Genomic_DNA"/>
</dbReference>
<feature type="transmembrane region" description="Helical" evidence="6">
    <location>
        <begin position="103"/>
        <end position="124"/>
    </location>
</feature>
<comment type="caution">
    <text evidence="7">The sequence shown here is derived from an EMBL/GenBank/DDBJ whole genome shotgun (WGS) entry which is preliminary data.</text>
</comment>